<reference evidence="1 2" key="1">
    <citation type="submission" date="2016-11" db="EMBL/GenBank/DDBJ databases">
        <title>Whole Genome Sequencing of Mucilaginibacter polytrichastri RG4-7(T) isolated from the moss sample.</title>
        <authorList>
            <person name="Li Y."/>
        </authorList>
    </citation>
    <scope>NUCLEOTIDE SEQUENCE [LARGE SCALE GENOMIC DNA]</scope>
    <source>
        <strain evidence="1 2">RG4-7</strain>
    </source>
</reference>
<dbReference type="RefSeq" id="WP_074489217.1">
    <property type="nucleotide sequence ID" value="NZ_FPAM01000004.1"/>
</dbReference>
<dbReference type="PROSITE" id="PS51257">
    <property type="entry name" value="PROKAR_LIPOPROTEIN"/>
    <property type="match status" value="1"/>
</dbReference>
<sequence>MKTKNFTLQILIILVFVFSSCKKDNKLESKPQELSSLTSLESYNKQVAFSKILAKSLQSEPLLREKIKTEAKKQFDFDYDILFQAIKNDVLTDNESVYNKVVKYASSKDEFDKIINDLPLLTLYVPELPDFSADTWKANSEVPVVAIKPAAKHADVEIYDAKGEKSIIKYGFVPGGPTIVVKNNERLIVSGAGVESKNNVVTNAILKESNSNKTYSTVNGYQYSFISSEFDNSKSDQANKKSINEVINQNQMTGILDPISVSAYKANAEWQRDYIYYGLDPANGITSGQFRSNYYEYITGFSFVHGYDYENLNIGDDTNDPKLTKIYSGPQWTDGALEMRINIFMNGESPLQVLFSVKASDLFDVQYTAVGSGRPSYQYSGLNPKSYNPNIRLVPFNFQKYGTSWKFVVSEYDPAGEVTNTVTNTTTLSANFGVDFKIGIKFGISGTSTKTSTYSYKTTTGSDVLGEGILDFSEPIITQIQIGPLYSPGLSRPIRGTEGENYTTFNVTTGVVNLLVSPQKAF</sequence>
<gene>
    <name evidence="1" type="ORF">RG47T_1997</name>
</gene>
<dbReference type="OrthoDB" id="644302at2"/>
<evidence type="ECO:0000313" key="1">
    <source>
        <dbReference type="EMBL" id="OKS86541.1"/>
    </source>
</evidence>
<comment type="caution">
    <text evidence="1">The sequence shown here is derived from an EMBL/GenBank/DDBJ whole genome shotgun (WGS) entry which is preliminary data.</text>
</comment>
<keyword evidence="2" id="KW-1185">Reference proteome</keyword>
<dbReference type="EMBL" id="MPPL01000001">
    <property type="protein sequence ID" value="OKS86541.1"/>
    <property type="molecule type" value="Genomic_DNA"/>
</dbReference>
<proteinExistence type="predicted"/>
<name>A0A1Q5ZXR7_9SPHI</name>
<dbReference type="Proteomes" id="UP000186720">
    <property type="component" value="Unassembled WGS sequence"/>
</dbReference>
<evidence type="ECO:0000313" key="2">
    <source>
        <dbReference type="Proteomes" id="UP000186720"/>
    </source>
</evidence>
<accession>A0A1Q5ZXR7</accession>
<organism evidence="1 2">
    <name type="scientific">Mucilaginibacter polytrichastri</name>
    <dbReference type="NCBI Taxonomy" id="1302689"/>
    <lineage>
        <taxon>Bacteria</taxon>
        <taxon>Pseudomonadati</taxon>
        <taxon>Bacteroidota</taxon>
        <taxon>Sphingobacteriia</taxon>
        <taxon>Sphingobacteriales</taxon>
        <taxon>Sphingobacteriaceae</taxon>
        <taxon>Mucilaginibacter</taxon>
    </lineage>
</organism>
<protein>
    <submittedName>
        <fullName evidence="1">Uncharacterized protein</fullName>
    </submittedName>
</protein>
<dbReference type="AlphaFoldDB" id="A0A1Q5ZXR7"/>